<reference evidence="2" key="1">
    <citation type="submission" date="2022-02" db="EMBL/GenBank/DDBJ databases">
        <authorList>
            <person name="Giguere J D."/>
        </authorList>
    </citation>
    <scope>NUCLEOTIDE SEQUENCE</scope>
    <source>
        <strain evidence="2">CCAP 1055/1</strain>
    </source>
</reference>
<dbReference type="EMBL" id="OU594943">
    <property type="protein sequence ID" value="CAG9284588.1"/>
    <property type="molecule type" value="Genomic_DNA"/>
</dbReference>
<accession>A0A8J9X345</accession>
<feature type="compositionally biased region" description="Basic residues" evidence="1">
    <location>
        <begin position="129"/>
        <end position="157"/>
    </location>
</feature>
<name>A0A8J9X345_PHATR</name>
<sequence>MQQNAADLPKVTVVSSSVPIDHSQALHILSQFLQSENVKLQEDAQIENHWDDLVEIAESLAATEDETAKVNEIRISGKSSGAEQGEDDDGVHSAQEVTREAKLSPVPTQASAGMEGKARTKAEKEAKKAAKKEKKLAKKLKKEVKKAKKEKKRKREN</sequence>
<dbReference type="AlphaFoldDB" id="A0A8J9X345"/>
<organism evidence="2">
    <name type="scientific">Phaeodactylum tricornutum</name>
    <name type="common">Diatom</name>
    <dbReference type="NCBI Taxonomy" id="2850"/>
    <lineage>
        <taxon>Eukaryota</taxon>
        <taxon>Sar</taxon>
        <taxon>Stramenopiles</taxon>
        <taxon>Ochrophyta</taxon>
        <taxon>Bacillariophyta</taxon>
        <taxon>Bacillariophyceae</taxon>
        <taxon>Bacillariophycidae</taxon>
        <taxon>Naviculales</taxon>
        <taxon>Phaeodactylaceae</taxon>
        <taxon>Phaeodactylum</taxon>
    </lineage>
</organism>
<evidence type="ECO:0000256" key="1">
    <source>
        <dbReference type="SAM" id="MobiDB-lite"/>
    </source>
</evidence>
<gene>
    <name evidence="2" type="ORF">PTTT1_LOCUS26415</name>
</gene>
<evidence type="ECO:0000313" key="2">
    <source>
        <dbReference type="EMBL" id="CAG9284588.1"/>
    </source>
</evidence>
<dbReference type="Proteomes" id="UP000836788">
    <property type="component" value="Chromosome 2"/>
</dbReference>
<protein>
    <submittedName>
        <fullName evidence="2">Uncharacterized protein</fullName>
    </submittedName>
</protein>
<proteinExistence type="predicted"/>
<feature type="compositionally biased region" description="Basic and acidic residues" evidence="1">
    <location>
        <begin position="116"/>
        <end position="128"/>
    </location>
</feature>
<feature type="region of interest" description="Disordered" evidence="1">
    <location>
        <begin position="65"/>
        <end position="157"/>
    </location>
</feature>